<evidence type="ECO:0000256" key="6">
    <source>
        <dbReference type="SAM" id="Phobius"/>
    </source>
</evidence>
<dbReference type="PANTHER" id="PTHR33529:SF6">
    <property type="entry name" value="YJGP_YJGQ FAMILY PERMEASE"/>
    <property type="match status" value="1"/>
</dbReference>
<feature type="transmembrane region" description="Helical" evidence="6">
    <location>
        <begin position="12"/>
        <end position="32"/>
    </location>
</feature>
<feature type="transmembrane region" description="Helical" evidence="6">
    <location>
        <begin position="308"/>
        <end position="326"/>
    </location>
</feature>
<reference evidence="7 8" key="1">
    <citation type="submission" date="2024-01" db="EMBL/GenBank/DDBJ databases">
        <title>New evidence supports the origin of RcGTA from prophage.</title>
        <authorList>
            <person name="Xu Y."/>
            <person name="Liu B."/>
            <person name="Chen F."/>
        </authorList>
    </citation>
    <scope>NUCLEOTIDE SEQUENCE [LARGE SCALE GENOMIC DNA]</scope>
    <source>
        <strain evidence="7 8">CBW1107-2</strain>
    </source>
</reference>
<keyword evidence="3 6" id="KW-0812">Transmembrane</keyword>
<comment type="subcellular location">
    <subcellularLocation>
        <location evidence="1">Cell membrane</location>
        <topology evidence="1">Multi-pass membrane protein</topology>
    </subcellularLocation>
</comment>
<comment type="caution">
    <text evidence="7">The sequence shown here is derived from an EMBL/GenBank/DDBJ whole genome shotgun (WGS) entry which is preliminary data.</text>
</comment>
<name>A0ABV3WSE1_9HYPH</name>
<protein>
    <submittedName>
        <fullName evidence="7">LPS export ABC transporter permease LptF</fullName>
    </submittedName>
</protein>
<keyword evidence="2" id="KW-1003">Cell membrane</keyword>
<dbReference type="EMBL" id="JAZHFV010000002">
    <property type="protein sequence ID" value="MEX4007577.1"/>
    <property type="molecule type" value="Genomic_DNA"/>
</dbReference>
<organism evidence="7 8">
    <name type="scientific">Neoaquamicrobium sediminum</name>
    <dbReference type="NCBI Taxonomy" id="1849104"/>
    <lineage>
        <taxon>Bacteria</taxon>
        <taxon>Pseudomonadati</taxon>
        <taxon>Pseudomonadota</taxon>
        <taxon>Alphaproteobacteria</taxon>
        <taxon>Hyphomicrobiales</taxon>
        <taxon>Phyllobacteriaceae</taxon>
        <taxon>Neoaquamicrobium</taxon>
    </lineage>
</organism>
<feature type="transmembrane region" description="Helical" evidence="6">
    <location>
        <begin position="103"/>
        <end position="121"/>
    </location>
</feature>
<feature type="transmembrane region" description="Helical" evidence="6">
    <location>
        <begin position="280"/>
        <end position="296"/>
    </location>
</feature>
<dbReference type="NCBIfam" id="TIGR04407">
    <property type="entry name" value="LptF_YjgP"/>
    <property type="match status" value="1"/>
</dbReference>
<keyword evidence="4 6" id="KW-1133">Transmembrane helix</keyword>
<dbReference type="Pfam" id="PF03739">
    <property type="entry name" value="LptF_LptG"/>
    <property type="match status" value="1"/>
</dbReference>
<feature type="transmembrane region" description="Helical" evidence="6">
    <location>
        <begin position="338"/>
        <end position="355"/>
    </location>
</feature>
<evidence type="ECO:0000256" key="1">
    <source>
        <dbReference type="ARBA" id="ARBA00004651"/>
    </source>
</evidence>
<dbReference type="PANTHER" id="PTHR33529">
    <property type="entry name" value="SLR0882 PROTEIN-RELATED"/>
    <property type="match status" value="1"/>
</dbReference>
<evidence type="ECO:0000256" key="3">
    <source>
        <dbReference type="ARBA" id="ARBA00022692"/>
    </source>
</evidence>
<evidence type="ECO:0000256" key="2">
    <source>
        <dbReference type="ARBA" id="ARBA00022475"/>
    </source>
</evidence>
<evidence type="ECO:0000256" key="5">
    <source>
        <dbReference type="ARBA" id="ARBA00023136"/>
    </source>
</evidence>
<proteinExistence type="predicted"/>
<evidence type="ECO:0000313" key="7">
    <source>
        <dbReference type="EMBL" id="MEX4007577.1"/>
    </source>
</evidence>
<evidence type="ECO:0000313" key="8">
    <source>
        <dbReference type="Proteomes" id="UP001559025"/>
    </source>
</evidence>
<gene>
    <name evidence="7" type="primary">lptF</name>
    <name evidence="7" type="ORF">V1479_09695</name>
</gene>
<dbReference type="Proteomes" id="UP001559025">
    <property type="component" value="Unassembled WGS sequence"/>
</dbReference>
<keyword evidence="5 6" id="KW-0472">Membrane</keyword>
<dbReference type="InterPro" id="IPR030922">
    <property type="entry name" value="LptF"/>
</dbReference>
<sequence>MKVVEQYILRRTLGIFVATLFWVLAIVWTTQILTRINVVTGNGQSAATFFEIAWLVLPAVIPVVIPFAVGIAVAQTLTTMNTDSELIVISAAGSPRMTVMRPILLLAVGACIVSFAVNNFVEPYSRERLRVLISDARADLITSIVQEGTFQQVEQGLNMQIGERLPDGRLGGIFVSDTREEGIELIYYAKSGATVDLNGTNLLVMQDGVVHRKTADGVSVVQYKSYALDLSQFTASNSGPTLLPKDRTLAYLMNPDPNDPVFKKSPQGFRAELHKRFTEWLYPMVFALIALAVAGDSRSFREARVHPLLTTMTIALIVRWAGFFAADKVWNVPAFTPMMYGVPIAACGVAAFFIATNRVMELPLSVVERGQTIWTRLQQQLVAIKVRLSGYKRALPGDPV</sequence>
<dbReference type="RefSeq" id="WP_368802706.1">
    <property type="nucleotide sequence ID" value="NZ_JAZHFV010000002.1"/>
</dbReference>
<dbReference type="InterPro" id="IPR005495">
    <property type="entry name" value="LptG/LptF_permease"/>
</dbReference>
<evidence type="ECO:0000256" key="4">
    <source>
        <dbReference type="ARBA" id="ARBA00022989"/>
    </source>
</evidence>
<accession>A0ABV3WSE1</accession>
<feature type="transmembrane region" description="Helical" evidence="6">
    <location>
        <begin position="52"/>
        <end position="74"/>
    </location>
</feature>
<keyword evidence="8" id="KW-1185">Reference proteome</keyword>